<dbReference type="Proteomes" id="UP000664144">
    <property type="component" value="Unassembled WGS sequence"/>
</dbReference>
<proteinExistence type="predicted"/>
<feature type="compositionally biased region" description="Low complexity" evidence="1">
    <location>
        <begin position="28"/>
        <end position="54"/>
    </location>
</feature>
<feature type="signal peptide" evidence="2">
    <location>
        <begin position="1"/>
        <end position="22"/>
    </location>
</feature>
<evidence type="ECO:0000256" key="1">
    <source>
        <dbReference type="SAM" id="MobiDB-lite"/>
    </source>
</evidence>
<comment type="caution">
    <text evidence="3">The sequence shown here is derived from an EMBL/GenBank/DDBJ whole genome shotgun (WGS) entry which is preliminary data.</text>
</comment>
<gene>
    <name evidence="3" type="ORF">J0X19_04580</name>
</gene>
<feature type="chain" id="PRO_5037459885" evidence="2">
    <location>
        <begin position="23"/>
        <end position="189"/>
    </location>
</feature>
<evidence type="ECO:0000313" key="3">
    <source>
        <dbReference type="EMBL" id="MBO0357209.1"/>
    </source>
</evidence>
<keyword evidence="4" id="KW-1185">Reference proteome</keyword>
<sequence length="189" mass="20801">MIPPYLRNVLFLAAFFALGACASSGPAAPTVTAPADTTKAKPATTARTAQAAPAEDLSRYRPTFPAPKEAAPTSAAKVTVTPTNQVNAQIEQRLRDQAYTNQNVKYAQGYRILAYVGLEREKAMAIRRSVISRYPDETDYLTFKQPVFRLHIGDYLTRLEAEQAMLRIRPLAPKAELESAQVLLNKAAY</sequence>
<protein>
    <submittedName>
        <fullName evidence="3">Sporulation protein</fullName>
    </submittedName>
</protein>
<feature type="region of interest" description="Disordered" evidence="1">
    <location>
        <begin position="28"/>
        <end position="79"/>
    </location>
</feature>
<organism evidence="3 4">
    <name type="scientific">Hymenobacter telluris</name>
    <dbReference type="NCBI Taxonomy" id="2816474"/>
    <lineage>
        <taxon>Bacteria</taxon>
        <taxon>Pseudomonadati</taxon>
        <taxon>Bacteroidota</taxon>
        <taxon>Cytophagia</taxon>
        <taxon>Cytophagales</taxon>
        <taxon>Hymenobacteraceae</taxon>
        <taxon>Hymenobacter</taxon>
    </lineage>
</organism>
<reference evidence="3" key="1">
    <citation type="submission" date="2021-03" db="EMBL/GenBank/DDBJ databases">
        <authorList>
            <person name="Kim M.K."/>
        </authorList>
    </citation>
    <scope>NUCLEOTIDE SEQUENCE</scope>
    <source>
        <strain evidence="3">BT186</strain>
    </source>
</reference>
<dbReference type="RefSeq" id="WP_206981711.1">
    <property type="nucleotide sequence ID" value="NZ_JAFLQZ010000002.1"/>
</dbReference>
<dbReference type="EMBL" id="JAFLQZ010000002">
    <property type="protein sequence ID" value="MBO0357209.1"/>
    <property type="molecule type" value="Genomic_DNA"/>
</dbReference>
<dbReference type="PROSITE" id="PS51257">
    <property type="entry name" value="PROKAR_LIPOPROTEIN"/>
    <property type="match status" value="1"/>
</dbReference>
<evidence type="ECO:0000256" key="2">
    <source>
        <dbReference type="SAM" id="SignalP"/>
    </source>
</evidence>
<accession>A0A939ESZ2</accession>
<evidence type="ECO:0000313" key="4">
    <source>
        <dbReference type="Proteomes" id="UP000664144"/>
    </source>
</evidence>
<keyword evidence="2" id="KW-0732">Signal</keyword>
<dbReference type="AlphaFoldDB" id="A0A939ESZ2"/>
<name>A0A939ESZ2_9BACT</name>